<reference evidence="2" key="1">
    <citation type="journal article" date="2019" name="Int. J. Syst. Evol. Microbiol.">
        <title>The Global Catalogue of Microorganisms (GCM) 10K type strain sequencing project: providing services to taxonomists for standard genome sequencing and annotation.</title>
        <authorList>
            <consortium name="The Broad Institute Genomics Platform"/>
            <consortium name="The Broad Institute Genome Sequencing Center for Infectious Disease"/>
            <person name="Wu L."/>
            <person name="Ma J."/>
        </authorList>
    </citation>
    <scope>NUCLEOTIDE SEQUENCE [LARGE SCALE GENOMIC DNA]</scope>
    <source>
        <strain evidence="2">CCM 8893</strain>
    </source>
</reference>
<organism evidence="1 2">
    <name type="scientific">Levilactobacillus angrenensis</name>
    <dbReference type="NCBI Taxonomy" id="2486020"/>
    <lineage>
        <taxon>Bacteria</taxon>
        <taxon>Bacillati</taxon>
        <taxon>Bacillota</taxon>
        <taxon>Bacilli</taxon>
        <taxon>Lactobacillales</taxon>
        <taxon>Lactobacillaceae</taxon>
        <taxon>Levilactobacillus</taxon>
    </lineage>
</organism>
<evidence type="ECO:0000313" key="1">
    <source>
        <dbReference type="EMBL" id="MFC6290677.1"/>
    </source>
</evidence>
<gene>
    <name evidence="1" type="ORF">ACFP1M_10890</name>
</gene>
<protein>
    <submittedName>
        <fullName evidence="1">Uncharacterized protein</fullName>
    </submittedName>
</protein>
<keyword evidence="2" id="KW-1185">Reference proteome</keyword>
<comment type="caution">
    <text evidence="1">The sequence shown here is derived from an EMBL/GenBank/DDBJ whole genome shotgun (WGS) entry which is preliminary data.</text>
</comment>
<dbReference type="RefSeq" id="WP_125575307.1">
    <property type="nucleotide sequence ID" value="NZ_JBHSSO010000069.1"/>
</dbReference>
<dbReference type="Proteomes" id="UP001596258">
    <property type="component" value="Unassembled WGS sequence"/>
</dbReference>
<accession>A0ABW1UB71</accession>
<sequence length="166" mass="18093">MTLTVGGDKISRLTLAGNEFVNAEDVWLPCMVNADFSGTPILMHYDASTGVTSFIGAADITWTYSQGTWNKILLTLPDGYRFSKTDSTFPLGSKTSNATSGIMYGTGSYYGDLSFTMSGDSISAKFNWKMNSASVYPAGRIIIFMSDLDDNYTGYHCWTTTSVIPD</sequence>
<proteinExistence type="predicted"/>
<evidence type="ECO:0000313" key="2">
    <source>
        <dbReference type="Proteomes" id="UP001596258"/>
    </source>
</evidence>
<dbReference type="EMBL" id="JBHSSO010000069">
    <property type="protein sequence ID" value="MFC6290677.1"/>
    <property type="molecule type" value="Genomic_DNA"/>
</dbReference>
<name>A0ABW1UB71_9LACO</name>